<dbReference type="AlphaFoldDB" id="A0A8B6D161"/>
<dbReference type="EMBL" id="UYJE01002601">
    <property type="protein sequence ID" value="VDI12201.1"/>
    <property type="molecule type" value="Genomic_DNA"/>
</dbReference>
<dbReference type="Proteomes" id="UP000596742">
    <property type="component" value="Unassembled WGS sequence"/>
</dbReference>
<evidence type="ECO:0000313" key="2">
    <source>
        <dbReference type="Proteomes" id="UP000596742"/>
    </source>
</evidence>
<gene>
    <name evidence="1" type="ORF">MGAL_10B001271</name>
</gene>
<comment type="caution">
    <text evidence="1">The sequence shown here is derived from an EMBL/GenBank/DDBJ whole genome shotgun (WGS) entry which is preliminary data.</text>
</comment>
<name>A0A8B6D161_MYTGA</name>
<organism evidence="1 2">
    <name type="scientific">Mytilus galloprovincialis</name>
    <name type="common">Mediterranean mussel</name>
    <dbReference type="NCBI Taxonomy" id="29158"/>
    <lineage>
        <taxon>Eukaryota</taxon>
        <taxon>Metazoa</taxon>
        <taxon>Spiralia</taxon>
        <taxon>Lophotrochozoa</taxon>
        <taxon>Mollusca</taxon>
        <taxon>Bivalvia</taxon>
        <taxon>Autobranchia</taxon>
        <taxon>Pteriomorphia</taxon>
        <taxon>Mytilida</taxon>
        <taxon>Mytiloidea</taxon>
        <taxon>Mytilidae</taxon>
        <taxon>Mytilinae</taxon>
        <taxon>Mytilus</taxon>
    </lineage>
</organism>
<accession>A0A8B6D161</accession>
<protein>
    <submittedName>
        <fullName evidence="1">Uncharacterized protein</fullName>
    </submittedName>
</protein>
<sequence>STVLNSCLGVYNNWLVQNLKSQSLNFDINRQINRKSLQHEHPVYLSVKQDNL</sequence>
<reference evidence="1" key="1">
    <citation type="submission" date="2018-11" db="EMBL/GenBank/DDBJ databases">
        <authorList>
            <person name="Alioto T."/>
            <person name="Alioto T."/>
        </authorList>
    </citation>
    <scope>NUCLEOTIDE SEQUENCE</scope>
</reference>
<evidence type="ECO:0000313" key="1">
    <source>
        <dbReference type="EMBL" id="VDI12201.1"/>
    </source>
</evidence>
<proteinExistence type="predicted"/>
<keyword evidence="2" id="KW-1185">Reference proteome</keyword>
<feature type="non-terminal residue" evidence="1">
    <location>
        <position position="1"/>
    </location>
</feature>